<name>A0A484IC91_9ARCH</name>
<proteinExistence type="predicted"/>
<reference evidence="1 2" key="1">
    <citation type="submission" date="2019-02" db="EMBL/GenBank/DDBJ databases">
        <authorList>
            <person name="Lehtovirta-Morley E L."/>
        </authorList>
    </citation>
    <scope>NUCLEOTIDE SEQUENCE [LARGE SCALE GENOMIC DNA]</scope>
    <source>
        <strain evidence="1">NFRAN1</strain>
    </source>
</reference>
<keyword evidence="2" id="KW-1185">Reference proteome</keyword>
<evidence type="ECO:0000313" key="2">
    <source>
        <dbReference type="Proteomes" id="UP000294299"/>
    </source>
</evidence>
<protein>
    <submittedName>
        <fullName evidence="1">Uncharacterized protein</fullName>
    </submittedName>
</protein>
<dbReference type="Proteomes" id="UP000294299">
    <property type="component" value="Chromosome NFRAN"/>
</dbReference>
<sequence>MNQYFYIEIKVDGGKITSKDHYIQYTLVQIILKQGNYRIYE</sequence>
<dbReference type="AlphaFoldDB" id="A0A484IC91"/>
<dbReference type="KEGG" id="nfn:NFRAN_2092"/>
<organism evidence="1 2">
    <name type="scientific">Candidatus Nitrosocosmicus franklandianus</name>
    <dbReference type="NCBI Taxonomy" id="1798806"/>
    <lineage>
        <taxon>Archaea</taxon>
        <taxon>Nitrososphaerota</taxon>
        <taxon>Nitrososphaeria</taxon>
        <taxon>Nitrososphaerales</taxon>
        <taxon>Nitrososphaeraceae</taxon>
        <taxon>Candidatus Nitrosocosmicus</taxon>
    </lineage>
</organism>
<accession>A0A484IC91</accession>
<dbReference type="EMBL" id="LR216287">
    <property type="protein sequence ID" value="VFJ14414.1"/>
    <property type="molecule type" value="Genomic_DNA"/>
</dbReference>
<evidence type="ECO:0000313" key="1">
    <source>
        <dbReference type="EMBL" id="VFJ14414.1"/>
    </source>
</evidence>
<gene>
    <name evidence="1" type="ORF">NFRAN_2092</name>
</gene>